<accession>A0A0E9RBW1</accession>
<reference evidence="1" key="1">
    <citation type="submission" date="2014-11" db="EMBL/GenBank/DDBJ databases">
        <authorList>
            <person name="Amaro Gonzalez C."/>
        </authorList>
    </citation>
    <scope>NUCLEOTIDE SEQUENCE</scope>
</reference>
<reference evidence="1" key="2">
    <citation type="journal article" date="2015" name="Fish Shellfish Immunol.">
        <title>Early steps in the European eel (Anguilla anguilla)-Vibrio vulnificus interaction in the gills: Role of the RtxA13 toxin.</title>
        <authorList>
            <person name="Callol A."/>
            <person name="Pajuelo D."/>
            <person name="Ebbesson L."/>
            <person name="Teles M."/>
            <person name="MacKenzie S."/>
            <person name="Amaro C."/>
        </authorList>
    </citation>
    <scope>NUCLEOTIDE SEQUENCE</scope>
</reference>
<protein>
    <submittedName>
        <fullName evidence="1">Uncharacterized protein</fullName>
    </submittedName>
</protein>
<sequence>MSKICPKKEKIYFVRFSHLSLLKGANFQEV</sequence>
<organism evidence="1">
    <name type="scientific">Anguilla anguilla</name>
    <name type="common">European freshwater eel</name>
    <name type="synonym">Muraena anguilla</name>
    <dbReference type="NCBI Taxonomy" id="7936"/>
    <lineage>
        <taxon>Eukaryota</taxon>
        <taxon>Metazoa</taxon>
        <taxon>Chordata</taxon>
        <taxon>Craniata</taxon>
        <taxon>Vertebrata</taxon>
        <taxon>Euteleostomi</taxon>
        <taxon>Actinopterygii</taxon>
        <taxon>Neopterygii</taxon>
        <taxon>Teleostei</taxon>
        <taxon>Anguilliformes</taxon>
        <taxon>Anguillidae</taxon>
        <taxon>Anguilla</taxon>
    </lineage>
</organism>
<dbReference type="EMBL" id="GBXM01082764">
    <property type="protein sequence ID" value="JAH25813.1"/>
    <property type="molecule type" value="Transcribed_RNA"/>
</dbReference>
<dbReference type="AlphaFoldDB" id="A0A0E9RBW1"/>
<proteinExistence type="predicted"/>
<evidence type="ECO:0000313" key="1">
    <source>
        <dbReference type="EMBL" id="JAH25813.1"/>
    </source>
</evidence>
<name>A0A0E9RBW1_ANGAN</name>